<accession>A0A9X2WID0</accession>
<organism evidence="2 3">
    <name type="scientific">Thalassolituus pacificus</name>
    <dbReference type="NCBI Taxonomy" id="2975440"/>
    <lineage>
        <taxon>Bacteria</taxon>
        <taxon>Pseudomonadati</taxon>
        <taxon>Pseudomonadota</taxon>
        <taxon>Gammaproteobacteria</taxon>
        <taxon>Oceanospirillales</taxon>
        <taxon>Oceanospirillaceae</taxon>
        <taxon>Thalassolituus</taxon>
    </lineage>
</organism>
<comment type="caution">
    <text evidence="2">The sequence shown here is derived from an EMBL/GenBank/DDBJ whole genome shotgun (WGS) entry which is preliminary data.</text>
</comment>
<name>A0A9X2WID0_9GAMM</name>
<keyword evidence="3" id="KW-1185">Reference proteome</keyword>
<feature type="compositionally biased region" description="Basic and acidic residues" evidence="1">
    <location>
        <begin position="21"/>
        <end position="40"/>
    </location>
</feature>
<feature type="region of interest" description="Disordered" evidence="1">
    <location>
        <begin position="19"/>
        <end position="56"/>
    </location>
</feature>
<dbReference type="PROSITE" id="PS51257">
    <property type="entry name" value="PROKAR_LIPOPROTEIN"/>
    <property type="match status" value="1"/>
</dbReference>
<reference evidence="2" key="2">
    <citation type="submission" date="2022-08" db="EMBL/GenBank/DDBJ databases">
        <authorList>
            <person name="Dong C."/>
        </authorList>
    </citation>
    <scope>NUCLEOTIDE SEQUENCE</scope>
    <source>
        <strain evidence="2">59MF3M-4</strain>
    </source>
</reference>
<dbReference type="Proteomes" id="UP001147830">
    <property type="component" value="Unassembled WGS sequence"/>
</dbReference>
<proteinExistence type="predicted"/>
<evidence type="ECO:0000313" key="2">
    <source>
        <dbReference type="EMBL" id="MCT7360327.1"/>
    </source>
</evidence>
<protein>
    <submittedName>
        <fullName evidence="2">Uncharacterized protein</fullName>
    </submittedName>
</protein>
<dbReference type="RefSeq" id="WP_260977165.1">
    <property type="nucleotide sequence ID" value="NZ_JAOANI010000028.1"/>
</dbReference>
<dbReference type="EMBL" id="JAOANI010000028">
    <property type="protein sequence ID" value="MCT7360327.1"/>
    <property type="molecule type" value="Genomic_DNA"/>
</dbReference>
<gene>
    <name evidence="2" type="ORF">NYR02_14995</name>
</gene>
<evidence type="ECO:0000256" key="1">
    <source>
        <dbReference type="SAM" id="MobiDB-lite"/>
    </source>
</evidence>
<evidence type="ECO:0000313" key="3">
    <source>
        <dbReference type="Proteomes" id="UP001147830"/>
    </source>
</evidence>
<sequence length="56" mass="6189">MRYLSILLIAGLSGCSATPHNVDDDSAAKQSAERQNRDFEAIGVPQQLPRDTLRDF</sequence>
<reference evidence="2" key="1">
    <citation type="journal article" date="2022" name="Front. Microbiol.">
        <title>Genome-based taxonomic rearrangement of Oceanobacter-related bacteria including the description of Thalassolituus hydrocarbonoclasticus sp. nov. and Thalassolituus pacificus sp. nov. and emended description of the genus Thalassolituus.</title>
        <authorList>
            <person name="Dong C."/>
            <person name="Wei L."/>
            <person name="Wang J."/>
            <person name="Lai Q."/>
            <person name="Huang Z."/>
            <person name="Shao Z."/>
        </authorList>
    </citation>
    <scope>NUCLEOTIDE SEQUENCE</scope>
    <source>
        <strain evidence="2">59MF3M-4</strain>
    </source>
</reference>
<dbReference type="AlphaFoldDB" id="A0A9X2WID0"/>